<proteinExistence type="predicted"/>
<name>A0ABD2ZKS4_9GENT</name>
<keyword evidence="1" id="KW-1133">Transmembrane helix</keyword>
<dbReference type="EMBL" id="JBJUIK010000008">
    <property type="protein sequence ID" value="KAL3520064.1"/>
    <property type="molecule type" value="Genomic_DNA"/>
</dbReference>
<keyword evidence="1" id="KW-0472">Membrane</keyword>
<protein>
    <submittedName>
        <fullName evidence="2">Uncharacterized protein</fullName>
    </submittedName>
</protein>
<accession>A0ABD2ZKS4</accession>
<evidence type="ECO:0000256" key="1">
    <source>
        <dbReference type="SAM" id="Phobius"/>
    </source>
</evidence>
<gene>
    <name evidence="2" type="ORF">ACH5RR_018213</name>
</gene>
<comment type="caution">
    <text evidence="2">The sequence shown here is derived from an EMBL/GenBank/DDBJ whole genome shotgun (WGS) entry which is preliminary data.</text>
</comment>
<evidence type="ECO:0000313" key="3">
    <source>
        <dbReference type="Proteomes" id="UP001630127"/>
    </source>
</evidence>
<sequence length="111" mass="13313">MENLLFSLAHLALCLTFGLLLHGYDHLFWYLYLRWGHVVVSKDHICFKVMRIWLFASPLDCFCMAMTIYFGTYPLRWGLCVVSKDRIYFKVLRVRSLFLSFSCFFFTLMQE</sequence>
<feature type="transmembrane region" description="Helical" evidence="1">
    <location>
        <begin position="92"/>
        <end position="109"/>
    </location>
</feature>
<organism evidence="2 3">
    <name type="scientific">Cinchona calisaya</name>
    <dbReference type="NCBI Taxonomy" id="153742"/>
    <lineage>
        <taxon>Eukaryota</taxon>
        <taxon>Viridiplantae</taxon>
        <taxon>Streptophyta</taxon>
        <taxon>Embryophyta</taxon>
        <taxon>Tracheophyta</taxon>
        <taxon>Spermatophyta</taxon>
        <taxon>Magnoliopsida</taxon>
        <taxon>eudicotyledons</taxon>
        <taxon>Gunneridae</taxon>
        <taxon>Pentapetalae</taxon>
        <taxon>asterids</taxon>
        <taxon>lamiids</taxon>
        <taxon>Gentianales</taxon>
        <taxon>Rubiaceae</taxon>
        <taxon>Cinchonoideae</taxon>
        <taxon>Cinchoneae</taxon>
        <taxon>Cinchona</taxon>
    </lineage>
</organism>
<feature type="transmembrane region" description="Helical" evidence="1">
    <location>
        <begin position="52"/>
        <end position="71"/>
    </location>
</feature>
<keyword evidence="1" id="KW-0812">Transmembrane</keyword>
<reference evidence="2 3" key="1">
    <citation type="submission" date="2024-11" db="EMBL/GenBank/DDBJ databases">
        <title>A near-complete genome assembly of Cinchona calisaya.</title>
        <authorList>
            <person name="Lian D.C."/>
            <person name="Zhao X.W."/>
            <person name="Wei L."/>
        </authorList>
    </citation>
    <scope>NUCLEOTIDE SEQUENCE [LARGE SCALE GENOMIC DNA]</scope>
    <source>
        <tissue evidence="2">Nenye</tissue>
    </source>
</reference>
<evidence type="ECO:0000313" key="2">
    <source>
        <dbReference type="EMBL" id="KAL3520064.1"/>
    </source>
</evidence>
<dbReference type="Proteomes" id="UP001630127">
    <property type="component" value="Unassembled WGS sequence"/>
</dbReference>
<dbReference type="AlphaFoldDB" id="A0ABD2ZKS4"/>
<keyword evidence="3" id="KW-1185">Reference proteome</keyword>